<dbReference type="AlphaFoldDB" id="A0A1K2HTE7"/>
<dbReference type="OrthoDB" id="8563081at2"/>
<evidence type="ECO:0000256" key="1">
    <source>
        <dbReference type="SAM" id="MobiDB-lite"/>
    </source>
</evidence>
<proteinExistence type="predicted"/>
<sequence length="122" mass="13578">MQHQAAQAYQQVAKRTGSPRDLEANLLSRSATDLQRIRENWDASNADLPSALRFNRKLWNIFLTSVTRPENPLPAAIRQNVANLGIFVLSHTLKVEIAPDPAKLDVLISINRELAAGLRAAR</sequence>
<dbReference type="NCBIfam" id="NF009435">
    <property type="entry name" value="PRK12794.1"/>
    <property type="match status" value="1"/>
</dbReference>
<dbReference type="EMBL" id="FPKU01000001">
    <property type="protein sequence ID" value="SFZ81482.1"/>
    <property type="molecule type" value="Genomic_DNA"/>
</dbReference>
<organism evidence="2 3">
    <name type="scientific">Devosia enhydra</name>
    <dbReference type="NCBI Taxonomy" id="665118"/>
    <lineage>
        <taxon>Bacteria</taxon>
        <taxon>Pseudomonadati</taxon>
        <taxon>Pseudomonadota</taxon>
        <taxon>Alphaproteobacteria</taxon>
        <taxon>Hyphomicrobiales</taxon>
        <taxon>Devosiaceae</taxon>
        <taxon>Devosia</taxon>
    </lineage>
</organism>
<protein>
    <submittedName>
        <fullName evidence="2">Flagellar protein FlaF</fullName>
    </submittedName>
</protein>
<dbReference type="RefSeq" id="WP_072338835.1">
    <property type="nucleotide sequence ID" value="NZ_FPKU01000001.1"/>
</dbReference>
<keyword evidence="2" id="KW-0966">Cell projection</keyword>
<dbReference type="GO" id="GO:0044781">
    <property type="term" value="P:bacterial-type flagellum organization"/>
    <property type="evidence" value="ECO:0007669"/>
    <property type="project" value="InterPro"/>
</dbReference>
<name>A0A1K2HTE7_9HYPH</name>
<dbReference type="InterPro" id="IPR010845">
    <property type="entry name" value="FlaF"/>
</dbReference>
<reference evidence="2 3" key="1">
    <citation type="submission" date="2016-11" db="EMBL/GenBank/DDBJ databases">
        <authorList>
            <person name="Jaros S."/>
            <person name="Januszkiewicz K."/>
            <person name="Wedrychowicz H."/>
        </authorList>
    </citation>
    <scope>NUCLEOTIDE SEQUENCE [LARGE SCALE GENOMIC DNA]</scope>
    <source>
        <strain evidence="2 3">ATCC 23634</strain>
    </source>
</reference>
<feature type="compositionally biased region" description="Low complexity" evidence="1">
    <location>
        <begin position="1"/>
        <end position="13"/>
    </location>
</feature>
<keyword evidence="2" id="KW-0969">Cilium</keyword>
<evidence type="ECO:0000313" key="2">
    <source>
        <dbReference type="EMBL" id="SFZ81482.1"/>
    </source>
</evidence>
<evidence type="ECO:0000313" key="3">
    <source>
        <dbReference type="Proteomes" id="UP000183447"/>
    </source>
</evidence>
<keyword evidence="2" id="KW-0282">Flagellum</keyword>
<keyword evidence="3" id="KW-1185">Reference proteome</keyword>
<dbReference type="Pfam" id="PF07309">
    <property type="entry name" value="FlaF"/>
    <property type="match status" value="1"/>
</dbReference>
<accession>A0A1K2HTE7</accession>
<gene>
    <name evidence="2" type="ORF">SAMN02983003_0524</name>
</gene>
<dbReference type="Proteomes" id="UP000183447">
    <property type="component" value="Unassembled WGS sequence"/>
</dbReference>
<dbReference type="STRING" id="665118.SAMN02983003_0524"/>
<feature type="region of interest" description="Disordered" evidence="1">
    <location>
        <begin position="1"/>
        <end position="24"/>
    </location>
</feature>